<keyword evidence="4" id="KW-0813">Transport</keyword>
<organism evidence="6 7">
    <name type="scientific">Nadsonia fulvescens var. elongata DSM 6958</name>
    <dbReference type="NCBI Taxonomy" id="857566"/>
    <lineage>
        <taxon>Eukaryota</taxon>
        <taxon>Fungi</taxon>
        <taxon>Dikarya</taxon>
        <taxon>Ascomycota</taxon>
        <taxon>Saccharomycotina</taxon>
        <taxon>Dipodascomycetes</taxon>
        <taxon>Dipodascales</taxon>
        <taxon>Dipodascales incertae sedis</taxon>
        <taxon>Nadsonia</taxon>
    </lineage>
</organism>
<dbReference type="AlphaFoldDB" id="A0A1E3PI98"/>
<feature type="compositionally biased region" description="Low complexity" evidence="5">
    <location>
        <begin position="9"/>
        <end position="22"/>
    </location>
</feature>
<evidence type="ECO:0000313" key="6">
    <source>
        <dbReference type="EMBL" id="ODQ64924.1"/>
    </source>
</evidence>
<accession>A0A1E3PI98</accession>
<dbReference type="InterPro" id="IPR007274">
    <property type="entry name" value="Cop_transporter"/>
</dbReference>
<keyword evidence="2 4" id="KW-1133">Transmembrane helix</keyword>
<keyword evidence="4" id="KW-0186">Copper</keyword>
<dbReference type="EMBL" id="KV454410">
    <property type="protein sequence ID" value="ODQ64924.1"/>
    <property type="molecule type" value="Genomic_DNA"/>
</dbReference>
<feature type="region of interest" description="Disordered" evidence="5">
    <location>
        <begin position="102"/>
        <end position="123"/>
    </location>
</feature>
<protein>
    <recommendedName>
        <fullName evidence="4">Copper transport protein</fullName>
    </recommendedName>
</protein>
<comment type="subcellular location">
    <subcellularLocation>
        <location evidence="4">Membrane</location>
        <topology evidence="4">Multi-pass membrane protein</topology>
    </subcellularLocation>
</comment>
<feature type="region of interest" description="Disordered" evidence="5">
    <location>
        <begin position="1"/>
        <end position="22"/>
    </location>
</feature>
<gene>
    <name evidence="6" type="ORF">NADFUDRAFT_83068</name>
</gene>
<keyword evidence="7" id="KW-1185">Reference proteome</keyword>
<dbReference type="PANTHER" id="PTHR12483">
    <property type="entry name" value="SOLUTE CARRIER FAMILY 31 COPPER TRANSPORTERS"/>
    <property type="match status" value="1"/>
</dbReference>
<feature type="transmembrane region" description="Helical" evidence="4">
    <location>
        <begin position="156"/>
        <end position="175"/>
    </location>
</feature>
<dbReference type="OrthoDB" id="73901at2759"/>
<evidence type="ECO:0000256" key="3">
    <source>
        <dbReference type="ARBA" id="ARBA00023136"/>
    </source>
</evidence>
<name>A0A1E3PI98_9ASCO</name>
<evidence type="ECO:0000256" key="5">
    <source>
        <dbReference type="SAM" id="MobiDB-lite"/>
    </source>
</evidence>
<dbReference type="STRING" id="857566.A0A1E3PI98"/>
<reference evidence="6 7" key="1">
    <citation type="journal article" date="2016" name="Proc. Natl. Acad. Sci. U.S.A.">
        <title>Comparative genomics of biotechnologically important yeasts.</title>
        <authorList>
            <person name="Riley R."/>
            <person name="Haridas S."/>
            <person name="Wolfe K.H."/>
            <person name="Lopes M.R."/>
            <person name="Hittinger C.T."/>
            <person name="Goeker M."/>
            <person name="Salamov A.A."/>
            <person name="Wisecaver J.H."/>
            <person name="Long T.M."/>
            <person name="Calvey C.H."/>
            <person name="Aerts A.L."/>
            <person name="Barry K.W."/>
            <person name="Choi C."/>
            <person name="Clum A."/>
            <person name="Coughlan A.Y."/>
            <person name="Deshpande S."/>
            <person name="Douglass A.P."/>
            <person name="Hanson S.J."/>
            <person name="Klenk H.-P."/>
            <person name="LaButti K.M."/>
            <person name="Lapidus A."/>
            <person name="Lindquist E.A."/>
            <person name="Lipzen A.M."/>
            <person name="Meier-Kolthoff J.P."/>
            <person name="Ohm R.A."/>
            <person name="Otillar R.P."/>
            <person name="Pangilinan J.L."/>
            <person name="Peng Y."/>
            <person name="Rokas A."/>
            <person name="Rosa C.A."/>
            <person name="Scheuner C."/>
            <person name="Sibirny A.A."/>
            <person name="Slot J.C."/>
            <person name="Stielow J.B."/>
            <person name="Sun H."/>
            <person name="Kurtzman C.P."/>
            <person name="Blackwell M."/>
            <person name="Grigoriev I.V."/>
            <person name="Jeffries T.W."/>
        </authorList>
    </citation>
    <scope>NUCLEOTIDE SEQUENCE [LARGE SCALE GENOMIC DNA]</scope>
    <source>
        <strain evidence="6 7">DSM 6958</strain>
    </source>
</reference>
<dbReference type="GO" id="GO:0005886">
    <property type="term" value="C:plasma membrane"/>
    <property type="evidence" value="ECO:0007669"/>
    <property type="project" value="TreeGrafter"/>
</dbReference>
<dbReference type="PANTHER" id="PTHR12483:SF120">
    <property type="entry name" value="HIGH-AFFINITY COPPER TRANSPORTER CTRA2"/>
    <property type="match status" value="1"/>
</dbReference>
<keyword evidence="3 4" id="KW-0472">Membrane</keyword>
<evidence type="ECO:0000256" key="4">
    <source>
        <dbReference type="RuleBase" id="RU367022"/>
    </source>
</evidence>
<proteinExistence type="inferred from homology"/>
<dbReference type="Pfam" id="PF04145">
    <property type="entry name" value="Ctr"/>
    <property type="match status" value="1"/>
</dbReference>
<keyword evidence="1 4" id="KW-0812">Transmembrane</keyword>
<feature type="compositionally biased region" description="Acidic residues" evidence="5">
    <location>
        <begin position="109"/>
        <end position="123"/>
    </location>
</feature>
<evidence type="ECO:0000256" key="2">
    <source>
        <dbReference type="ARBA" id="ARBA00022989"/>
    </source>
</evidence>
<feature type="transmembrane region" description="Helical" evidence="4">
    <location>
        <begin position="56"/>
        <end position="76"/>
    </location>
</feature>
<dbReference type="GO" id="GO:0005375">
    <property type="term" value="F:copper ion transmembrane transporter activity"/>
    <property type="evidence" value="ECO:0007669"/>
    <property type="project" value="UniProtKB-UniRule"/>
</dbReference>
<feature type="transmembrane region" description="Helical" evidence="4">
    <location>
        <begin position="181"/>
        <end position="199"/>
    </location>
</feature>
<evidence type="ECO:0000256" key="1">
    <source>
        <dbReference type="ARBA" id="ARBA00022692"/>
    </source>
</evidence>
<dbReference type="Proteomes" id="UP000095009">
    <property type="component" value="Unassembled WGS sequence"/>
</dbReference>
<comment type="similarity">
    <text evidence="4">Belongs to the copper transporter (Ctr) (TC 1.A.56) family. SLC31A subfamily.</text>
</comment>
<sequence>MSHSHTADTDMSSMDMDTSTTTSTSSTSMYMTMVFHASINDPVLTTQFTPSTAGQYAGALIFVIVLAIIFRGLFVVSSRLKSYYLRLETTRKVVVANMDYDNGSHSNEEEGSDSSDLEVEDNEGEEEKIVSASDIATVKQSYVRVGARPWRLSVDLPLALVQVSIAGVGYLLMFIVMTMNIGYFVAMLVGIFLGELFLARYGGEAKLISE</sequence>
<evidence type="ECO:0000313" key="7">
    <source>
        <dbReference type="Proteomes" id="UP000095009"/>
    </source>
</evidence>
<keyword evidence="4" id="KW-0187">Copper transport</keyword>
<keyword evidence="4" id="KW-0406">Ion transport</keyword>